<dbReference type="Proteomes" id="UP000492821">
    <property type="component" value="Unassembled WGS sequence"/>
</dbReference>
<dbReference type="WBParaSite" id="Pan_g7600.t1">
    <property type="protein sequence ID" value="Pan_g7600.t1"/>
    <property type="gene ID" value="Pan_g7600"/>
</dbReference>
<evidence type="ECO:0000259" key="3">
    <source>
        <dbReference type="PROSITE" id="PS51670"/>
    </source>
</evidence>
<name>A0A7E4W878_PANRE</name>
<feature type="domain" description="ShKT" evidence="3">
    <location>
        <begin position="138"/>
        <end position="172"/>
    </location>
</feature>
<dbReference type="PANTHER" id="PTHR21724">
    <property type="entry name" value="SHKT DOMAIN-CONTAINING PROTEIN"/>
    <property type="match status" value="1"/>
</dbReference>
<dbReference type="PANTHER" id="PTHR21724:SF109">
    <property type="entry name" value="SHKT DOMAIN-CONTAINING PROTEIN"/>
    <property type="match status" value="1"/>
</dbReference>
<evidence type="ECO:0000256" key="2">
    <source>
        <dbReference type="SAM" id="SignalP"/>
    </source>
</evidence>
<evidence type="ECO:0000313" key="5">
    <source>
        <dbReference type="WBParaSite" id="Pan_g7600.t1"/>
    </source>
</evidence>
<feature type="chain" id="PRO_5028815866" evidence="2">
    <location>
        <begin position="20"/>
        <end position="266"/>
    </location>
</feature>
<accession>A0A7E4W878</accession>
<dbReference type="InterPro" id="IPR003582">
    <property type="entry name" value="ShKT_dom"/>
</dbReference>
<evidence type="ECO:0000313" key="4">
    <source>
        <dbReference type="Proteomes" id="UP000492821"/>
    </source>
</evidence>
<protein>
    <submittedName>
        <fullName evidence="5">ShKT domain-containing protein</fullName>
    </submittedName>
</protein>
<keyword evidence="2" id="KW-0732">Signal</keyword>
<reference evidence="4" key="1">
    <citation type="journal article" date="2013" name="Genetics">
        <title>The draft genome and transcriptome of Panagrellus redivivus are shaped by the harsh demands of a free-living lifestyle.</title>
        <authorList>
            <person name="Srinivasan J."/>
            <person name="Dillman A.R."/>
            <person name="Macchietto M.G."/>
            <person name="Heikkinen L."/>
            <person name="Lakso M."/>
            <person name="Fracchia K.M."/>
            <person name="Antoshechkin I."/>
            <person name="Mortazavi A."/>
            <person name="Wong G."/>
            <person name="Sternberg P.W."/>
        </authorList>
    </citation>
    <scope>NUCLEOTIDE SEQUENCE [LARGE SCALE GENOMIC DNA]</scope>
    <source>
        <strain evidence="4">MT8872</strain>
    </source>
</reference>
<sequence>MFHTIAIVFLACGIASVSASSTSAGSTELRCQYDNGTLKATATVCTDTLSDCQTIFGGNATGTTRPVLCDNDDMQDKAAQCAKTCGICCEQPAYDCLDSTVSPINCTTNKRYCNNGNWTDVMAQYCPATCGLCMNGSCSDNLAGCSSMAALCENVNWYSYMQTNCARTCGTCSSTGGTGSSCSDVASNCAATANLCNNSVYYSLMTTNCARTCNRCSGSGSGSGTGTSCTNANADCATWAANGFCSSTFYTNDQKRQYCASSCGLC</sequence>
<feature type="disulfide bond" evidence="1">
    <location>
        <begin position="182"/>
        <end position="216"/>
    </location>
</feature>
<comment type="caution">
    <text evidence="1">Lacks conserved residue(s) required for the propagation of feature annotation.</text>
</comment>
<keyword evidence="1" id="KW-1015">Disulfide bond</keyword>
<dbReference type="AlphaFoldDB" id="A0A7E4W878"/>
<feature type="domain" description="ShKT" evidence="3">
    <location>
        <begin position="182"/>
        <end position="216"/>
    </location>
</feature>
<feature type="domain" description="ShKT" evidence="3">
    <location>
        <begin position="229"/>
        <end position="266"/>
    </location>
</feature>
<dbReference type="SMART" id="SM00254">
    <property type="entry name" value="ShKT"/>
    <property type="match status" value="5"/>
</dbReference>
<dbReference type="Gene3D" id="1.10.10.1870">
    <property type="entry name" value="ShTK domain-like"/>
    <property type="match status" value="1"/>
</dbReference>
<reference evidence="5" key="2">
    <citation type="submission" date="2020-10" db="UniProtKB">
        <authorList>
            <consortium name="WormBaseParasite"/>
        </authorList>
    </citation>
    <scope>IDENTIFICATION</scope>
</reference>
<feature type="domain" description="ShKT" evidence="3">
    <location>
        <begin position="96"/>
        <end position="133"/>
    </location>
</feature>
<dbReference type="Pfam" id="PF01549">
    <property type="entry name" value="ShK"/>
    <property type="match status" value="5"/>
</dbReference>
<feature type="disulfide bond" evidence="1">
    <location>
        <begin position="138"/>
        <end position="172"/>
    </location>
</feature>
<keyword evidence="4" id="KW-1185">Reference proteome</keyword>
<dbReference type="Gene3D" id="1.10.10.1940">
    <property type="match status" value="3"/>
</dbReference>
<feature type="signal peptide" evidence="2">
    <location>
        <begin position="1"/>
        <end position="19"/>
    </location>
</feature>
<proteinExistence type="predicted"/>
<dbReference type="PROSITE" id="PS51670">
    <property type="entry name" value="SHKT"/>
    <property type="match status" value="4"/>
</dbReference>
<organism evidence="4 5">
    <name type="scientific">Panagrellus redivivus</name>
    <name type="common">Microworm</name>
    <dbReference type="NCBI Taxonomy" id="6233"/>
    <lineage>
        <taxon>Eukaryota</taxon>
        <taxon>Metazoa</taxon>
        <taxon>Ecdysozoa</taxon>
        <taxon>Nematoda</taxon>
        <taxon>Chromadorea</taxon>
        <taxon>Rhabditida</taxon>
        <taxon>Tylenchina</taxon>
        <taxon>Panagrolaimomorpha</taxon>
        <taxon>Panagrolaimoidea</taxon>
        <taxon>Panagrolaimidae</taxon>
        <taxon>Panagrellus</taxon>
    </lineage>
</organism>
<evidence type="ECO:0000256" key="1">
    <source>
        <dbReference type="PROSITE-ProRule" id="PRU01005"/>
    </source>
</evidence>